<organism evidence="2 3">
    <name type="scientific">Polysphondylium violaceum</name>
    <dbReference type="NCBI Taxonomy" id="133409"/>
    <lineage>
        <taxon>Eukaryota</taxon>
        <taxon>Amoebozoa</taxon>
        <taxon>Evosea</taxon>
        <taxon>Eumycetozoa</taxon>
        <taxon>Dictyostelia</taxon>
        <taxon>Dictyosteliales</taxon>
        <taxon>Dictyosteliaceae</taxon>
        <taxon>Polysphondylium</taxon>
    </lineage>
</organism>
<dbReference type="EMBL" id="AJWJ01000295">
    <property type="protein sequence ID" value="KAF2072263.1"/>
    <property type="molecule type" value="Genomic_DNA"/>
</dbReference>
<keyword evidence="3" id="KW-1185">Reference proteome</keyword>
<feature type="region of interest" description="Disordered" evidence="1">
    <location>
        <begin position="1"/>
        <end position="25"/>
    </location>
</feature>
<gene>
    <name evidence="2" type="ORF">CYY_006417</name>
</gene>
<reference evidence="2" key="1">
    <citation type="submission" date="2020-01" db="EMBL/GenBank/DDBJ databases">
        <title>Development of genomics and gene disruption for Polysphondylium violaceum indicates a role for the polyketide synthase stlB in stalk morphogenesis.</title>
        <authorList>
            <person name="Narita B."/>
            <person name="Kawabe Y."/>
            <person name="Kin K."/>
            <person name="Saito T."/>
            <person name="Gibbs R."/>
            <person name="Kuspa A."/>
            <person name="Muzny D."/>
            <person name="Queller D."/>
            <person name="Richards S."/>
            <person name="Strassman J."/>
            <person name="Sucgang R."/>
            <person name="Worley K."/>
            <person name="Schaap P."/>
        </authorList>
    </citation>
    <scope>NUCLEOTIDE SEQUENCE</scope>
    <source>
        <strain evidence="2">QSvi11</strain>
    </source>
</reference>
<name>A0A8J4PRD6_9MYCE</name>
<protein>
    <submittedName>
        <fullName evidence="2">Uncharacterized protein</fullName>
    </submittedName>
</protein>
<dbReference type="Proteomes" id="UP000695562">
    <property type="component" value="Unassembled WGS sequence"/>
</dbReference>
<evidence type="ECO:0000313" key="3">
    <source>
        <dbReference type="Proteomes" id="UP000695562"/>
    </source>
</evidence>
<comment type="caution">
    <text evidence="2">The sequence shown here is derived from an EMBL/GenBank/DDBJ whole genome shotgun (WGS) entry which is preliminary data.</text>
</comment>
<evidence type="ECO:0000313" key="2">
    <source>
        <dbReference type="EMBL" id="KAF2072263.1"/>
    </source>
</evidence>
<proteinExistence type="predicted"/>
<evidence type="ECO:0000256" key="1">
    <source>
        <dbReference type="SAM" id="MobiDB-lite"/>
    </source>
</evidence>
<sequence length="251" mass="28217">MNQINNFKKKLKENKRNDSTTAAAVVDSNINNNVLNNNINDGKKSNSDNRVLDKNETGINGDNLFPTSGSVAKGHSLTTPLKSKNSLSLGLLGKGRKSKVISSNSMTFSEDHFFSTENLPTLNEQDSLKKPLQELNLSKRNINNNSNSEKVQKQIQPRYMKNLTDLQEEAKDEFMNLKVENEKQITQALVDSSNGNLTNDKVNQLIETAKLLVDKNETTLENMYAQLNFYPENINTSENLVEIINKLNEQL</sequence>
<dbReference type="AlphaFoldDB" id="A0A8J4PRD6"/>
<accession>A0A8J4PRD6</accession>